<dbReference type="InterPro" id="IPR012001">
    <property type="entry name" value="Thiamin_PyroP_enz_TPP-bd_dom"/>
</dbReference>
<accession>A0ABW5FZ42</accession>
<dbReference type="PANTHER" id="PTHR18968">
    <property type="entry name" value="THIAMINE PYROPHOSPHATE ENZYMES"/>
    <property type="match status" value="1"/>
</dbReference>
<comment type="caution">
    <text evidence="8">The sequence shown here is derived from an EMBL/GenBank/DDBJ whole genome shotgun (WGS) entry which is preliminary data.</text>
</comment>
<evidence type="ECO:0000256" key="3">
    <source>
        <dbReference type="ARBA" id="ARBA00023052"/>
    </source>
</evidence>
<evidence type="ECO:0000259" key="6">
    <source>
        <dbReference type="Pfam" id="PF02775"/>
    </source>
</evidence>
<feature type="domain" description="Thiamine pyrophosphate enzyme central" evidence="5">
    <location>
        <begin position="195"/>
        <end position="329"/>
    </location>
</feature>
<dbReference type="Gene3D" id="3.40.50.1220">
    <property type="entry name" value="TPP-binding domain"/>
    <property type="match status" value="1"/>
</dbReference>
<keyword evidence="9" id="KW-1185">Reference proteome</keyword>
<proteinExistence type="inferred from homology"/>
<dbReference type="Pfam" id="PF00205">
    <property type="entry name" value="TPP_enzyme_M"/>
    <property type="match status" value="1"/>
</dbReference>
<evidence type="ECO:0000259" key="5">
    <source>
        <dbReference type="Pfam" id="PF00205"/>
    </source>
</evidence>
<comment type="cofactor">
    <cofactor evidence="1">
        <name>thiamine diphosphate</name>
        <dbReference type="ChEBI" id="CHEBI:58937"/>
    </cofactor>
</comment>
<reference evidence="9" key="1">
    <citation type="journal article" date="2019" name="Int. J. Syst. Evol. Microbiol.">
        <title>The Global Catalogue of Microorganisms (GCM) 10K type strain sequencing project: providing services to taxonomists for standard genome sequencing and annotation.</title>
        <authorList>
            <consortium name="The Broad Institute Genomics Platform"/>
            <consortium name="The Broad Institute Genome Sequencing Center for Infectious Disease"/>
            <person name="Wu L."/>
            <person name="Ma J."/>
        </authorList>
    </citation>
    <scope>NUCLEOTIDE SEQUENCE [LARGE SCALE GENOMIC DNA]</scope>
    <source>
        <strain evidence="9">CGMCC 4.7645</strain>
    </source>
</reference>
<sequence length="566" mass="60457">MNAQKYLAQAIHAYGLTHVFMVPTSFVAASAELDRLGVRTIMTHGEKAAVYMADGYARIRRAPGLVHAQNIGAANLAAGLRDPYMAGSPVVALTGAPHPSTTYRNLYQEIEDFPLFKQVTKFAAQLHLPERLPDLLRQLFREATSGAPAPVYLAVSGALGQAIDADIEPPEGNVVAEPIFATVPATRPRAGDDEIRAALAKLAGAARPVIVAGGGVVQSGAQADLVALAELLKIPVATSMNAKGTIDERHELAVGVVGSYSRASANRTVMAADIVFFVGSHTGSQVTDNWRLPAPGTTVVQLDIDPAELGRNYPNAVSLCGDAKATLERMRQIAEDEPETHEAWALETAGFVAEWRSSQRERLESDAVPMRPERICAEINAVLPEDGVLVSDTGHSGIWTASLFDLKPPQTYLRCAGSLGWALPAAIGAQCGAPERRVVCFTGDGGFYYHLAELETAARYGIPVVIVVNDNRSLSQDLKPYRRAYDGSPTAHGDKMWMFEEVNLAATARSLGCDSHRVETPSEFADALKAAIASSRPTVIDAVSQIDAFPDPPFGGTTFYASDEKS</sequence>
<dbReference type="Gene3D" id="3.40.50.970">
    <property type="match status" value="2"/>
</dbReference>
<evidence type="ECO:0000256" key="1">
    <source>
        <dbReference type="ARBA" id="ARBA00001964"/>
    </source>
</evidence>
<dbReference type="Proteomes" id="UP001597417">
    <property type="component" value="Unassembled WGS sequence"/>
</dbReference>
<dbReference type="CDD" id="cd07035">
    <property type="entry name" value="TPP_PYR_POX_like"/>
    <property type="match status" value="1"/>
</dbReference>
<dbReference type="InterPro" id="IPR011766">
    <property type="entry name" value="TPP_enzyme_TPP-bd"/>
</dbReference>
<feature type="domain" description="Thiamine pyrophosphate enzyme N-terminal TPP-binding" evidence="7">
    <location>
        <begin position="1"/>
        <end position="110"/>
    </location>
</feature>
<dbReference type="Pfam" id="PF02775">
    <property type="entry name" value="TPP_enzyme_C"/>
    <property type="match status" value="1"/>
</dbReference>
<dbReference type="SUPFAM" id="SSF52518">
    <property type="entry name" value="Thiamin diphosphate-binding fold (THDP-binding)"/>
    <property type="match status" value="2"/>
</dbReference>
<feature type="domain" description="Thiamine pyrophosphate enzyme TPP-binding" evidence="6">
    <location>
        <begin position="392"/>
        <end position="541"/>
    </location>
</feature>
<gene>
    <name evidence="8" type="ORF">ACFSXZ_26740</name>
</gene>
<evidence type="ECO:0000256" key="4">
    <source>
        <dbReference type="RuleBase" id="RU362132"/>
    </source>
</evidence>
<dbReference type="CDD" id="cd00568">
    <property type="entry name" value="TPP_enzymes"/>
    <property type="match status" value="1"/>
</dbReference>
<dbReference type="PANTHER" id="PTHR18968:SF13">
    <property type="entry name" value="ACETOLACTATE SYNTHASE CATALYTIC SUBUNIT, MITOCHONDRIAL"/>
    <property type="match status" value="1"/>
</dbReference>
<organism evidence="8 9">
    <name type="scientific">Amycolatopsis pigmentata</name>
    <dbReference type="NCBI Taxonomy" id="450801"/>
    <lineage>
        <taxon>Bacteria</taxon>
        <taxon>Bacillati</taxon>
        <taxon>Actinomycetota</taxon>
        <taxon>Actinomycetes</taxon>
        <taxon>Pseudonocardiales</taxon>
        <taxon>Pseudonocardiaceae</taxon>
        <taxon>Amycolatopsis</taxon>
    </lineage>
</organism>
<dbReference type="Pfam" id="PF02776">
    <property type="entry name" value="TPP_enzyme_N"/>
    <property type="match status" value="1"/>
</dbReference>
<dbReference type="InterPro" id="IPR029061">
    <property type="entry name" value="THDP-binding"/>
</dbReference>
<evidence type="ECO:0000313" key="8">
    <source>
        <dbReference type="EMBL" id="MFD2419930.1"/>
    </source>
</evidence>
<protein>
    <submittedName>
        <fullName evidence="8">Thiamine pyrophosphate-binding protein</fullName>
    </submittedName>
</protein>
<name>A0ABW5FZ42_9PSEU</name>
<dbReference type="InterPro" id="IPR000399">
    <property type="entry name" value="TPP-bd_CS"/>
</dbReference>
<dbReference type="EMBL" id="JBHUKR010000015">
    <property type="protein sequence ID" value="MFD2419930.1"/>
    <property type="molecule type" value="Genomic_DNA"/>
</dbReference>
<dbReference type="InterPro" id="IPR029035">
    <property type="entry name" value="DHS-like_NAD/FAD-binding_dom"/>
</dbReference>
<comment type="similarity">
    <text evidence="2 4">Belongs to the TPP enzyme family.</text>
</comment>
<keyword evidence="3 4" id="KW-0786">Thiamine pyrophosphate</keyword>
<dbReference type="SUPFAM" id="SSF52467">
    <property type="entry name" value="DHS-like NAD/FAD-binding domain"/>
    <property type="match status" value="1"/>
</dbReference>
<dbReference type="PROSITE" id="PS00187">
    <property type="entry name" value="TPP_ENZYMES"/>
    <property type="match status" value="1"/>
</dbReference>
<dbReference type="InterPro" id="IPR012000">
    <property type="entry name" value="Thiamin_PyroP_enz_cen_dom"/>
</dbReference>
<evidence type="ECO:0000313" key="9">
    <source>
        <dbReference type="Proteomes" id="UP001597417"/>
    </source>
</evidence>
<dbReference type="InterPro" id="IPR045229">
    <property type="entry name" value="TPP_enz"/>
</dbReference>
<evidence type="ECO:0000259" key="7">
    <source>
        <dbReference type="Pfam" id="PF02776"/>
    </source>
</evidence>
<dbReference type="RefSeq" id="WP_378267953.1">
    <property type="nucleotide sequence ID" value="NZ_JBHUKR010000015.1"/>
</dbReference>
<evidence type="ECO:0000256" key="2">
    <source>
        <dbReference type="ARBA" id="ARBA00007812"/>
    </source>
</evidence>